<organism evidence="1">
    <name type="scientific">Arundo donax</name>
    <name type="common">Giant reed</name>
    <name type="synonym">Donax arundinaceus</name>
    <dbReference type="NCBI Taxonomy" id="35708"/>
    <lineage>
        <taxon>Eukaryota</taxon>
        <taxon>Viridiplantae</taxon>
        <taxon>Streptophyta</taxon>
        <taxon>Embryophyta</taxon>
        <taxon>Tracheophyta</taxon>
        <taxon>Spermatophyta</taxon>
        <taxon>Magnoliopsida</taxon>
        <taxon>Liliopsida</taxon>
        <taxon>Poales</taxon>
        <taxon>Poaceae</taxon>
        <taxon>PACMAD clade</taxon>
        <taxon>Arundinoideae</taxon>
        <taxon>Arundineae</taxon>
        <taxon>Arundo</taxon>
    </lineage>
</organism>
<accession>A0A0A9GS34</accession>
<keyword evidence="1" id="KW-0378">Hydrolase</keyword>
<protein>
    <submittedName>
        <fullName evidence="1">Mitochondrial inner membrane protease subunit, putative</fullName>
    </submittedName>
</protein>
<sequence length="48" mass="5383">MGGSPTSSGRPQGLAKWRERCLKGEFHLFDNSFTRKTCLVTINQIAGW</sequence>
<proteinExistence type="predicted"/>
<dbReference type="EMBL" id="GBRH01171687">
    <property type="protein sequence ID" value="JAE26209.1"/>
    <property type="molecule type" value="Transcribed_RNA"/>
</dbReference>
<dbReference type="GO" id="GO:0008233">
    <property type="term" value="F:peptidase activity"/>
    <property type="evidence" value="ECO:0007669"/>
    <property type="project" value="UniProtKB-KW"/>
</dbReference>
<dbReference type="GO" id="GO:0006508">
    <property type="term" value="P:proteolysis"/>
    <property type="evidence" value="ECO:0007669"/>
    <property type="project" value="UniProtKB-KW"/>
</dbReference>
<evidence type="ECO:0000313" key="1">
    <source>
        <dbReference type="EMBL" id="JAE26209.1"/>
    </source>
</evidence>
<reference evidence="1" key="2">
    <citation type="journal article" date="2015" name="Data Brief">
        <title>Shoot transcriptome of the giant reed, Arundo donax.</title>
        <authorList>
            <person name="Barrero R.A."/>
            <person name="Guerrero F.D."/>
            <person name="Moolhuijzen P."/>
            <person name="Goolsby J.A."/>
            <person name="Tidwell J."/>
            <person name="Bellgard S.E."/>
            <person name="Bellgard M.I."/>
        </authorList>
    </citation>
    <scope>NUCLEOTIDE SEQUENCE</scope>
    <source>
        <tissue evidence="1">Shoot tissue taken approximately 20 cm above the soil surface</tissue>
    </source>
</reference>
<reference evidence="1" key="1">
    <citation type="submission" date="2014-09" db="EMBL/GenBank/DDBJ databases">
        <authorList>
            <person name="Magalhaes I.L.F."/>
            <person name="Oliveira U."/>
            <person name="Santos F.R."/>
            <person name="Vidigal T.H.D.A."/>
            <person name="Brescovit A.D."/>
            <person name="Santos A.J."/>
        </authorList>
    </citation>
    <scope>NUCLEOTIDE SEQUENCE</scope>
    <source>
        <tissue evidence="1">Shoot tissue taken approximately 20 cm above the soil surface</tissue>
    </source>
</reference>
<keyword evidence="1" id="KW-0645">Protease</keyword>
<dbReference type="AlphaFoldDB" id="A0A0A9GS34"/>
<name>A0A0A9GS34_ARUDO</name>